<keyword evidence="2" id="KW-0489">Methyltransferase</keyword>
<dbReference type="GO" id="GO:0003676">
    <property type="term" value="F:nucleic acid binding"/>
    <property type="evidence" value="ECO:0007669"/>
    <property type="project" value="InterPro"/>
</dbReference>
<proteinExistence type="predicted"/>
<dbReference type="InterPro" id="IPR002052">
    <property type="entry name" value="DNA_methylase_N6_adenine_CS"/>
</dbReference>
<dbReference type="GO" id="GO:0009007">
    <property type="term" value="F:site-specific DNA-methyltransferase (adenine-specific) activity"/>
    <property type="evidence" value="ECO:0007669"/>
    <property type="project" value="UniProtKB-EC"/>
</dbReference>
<dbReference type="InterPro" id="IPR011639">
    <property type="entry name" value="MethylTrfase_TaqI-like_dom"/>
</dbReference>
<dbReference type="AlphaFoldDB" id="A0A6C0CQZ0"/>
<keyword evidence="3" id="KW-0808">Transferase</keyword>
<evidence type="ECO:0000256" key="5">
    <source>
        <dbReference type="ARBA" id="ARBA00047942"/>
    </source>
</evidence>
<dbReference type="InterPro" id="IPR029063">
    <property type="entry name" value="SAM-dependent_MTases_sf"/>
</dbReference>
<evidence type="ECO:0000256" key="1">
    <source>
        <dbReference type="ARBA" id="ARBA00011900"/>
    </source>
</evidence>
<dbReference type="EC" id="2.1.1.72" evidence="1"/>
<organism evidence="7">
    <name type="scientific">viral metagenome</name>
    <dbReference type="NCBI Taxonomy" id="1070528"/>
    <lineage>
        <taxon>unclassified sequences</taxon>
        <taxon>metagenomes</taxon>
        <taxon>organismal metagenomes</taxon>
    </lineage>
</organism>
<dbReference type="GO" id="GO:0006304">
    <property type="term" value="P:DNA modification"/>
    <property type="evidence" value="ECO:0007669"/>
    <property type="project" value="InterPro"/>
</dbReference>
<reference evidence="7" key="1">
    <citation type="journal article" date="2020" name="Nature">
        <title>Giant virus diversity and host interactions through global metagenomics.</title>
        <authorList>
            <person name="Schulz F."/>
            <person name="Roux S."/>
            <person name="Paez-Espino D."/>
            <person name="Jungbluth S."/>
            <person name="Walsh D.A."/>
            <person name="Denef V.J."/>
            <person name="McMahon K.D."/>
            <person name="Konstantinidis K.T."/>
            <person name="Eloe-Fadrosh E.A."/>
            <person name="Kyrpides N.C."/>
            <person name="Woyke T."/>
        </authorList>
    </citation>
    <scope>NUCLEOTIDE SEQUENCE</scope>
    <source>
        <strain evidence="7">GVMAG-M-3300021425-30</strain>
    </source>
</reference>
<dbReference type="PRINTS" id="PR00507">
    <property type="entry name" value="N12N6MTFRASE"/>
</dbReference>
<dbReference type="PANTHER" id="PTHR33841">
    <property type="entry name" value="DNA METHYLTRANSFERASE YEEA-RELATED"/>
    <property type="match status" value="1"/>
</dbReference>
<dbReference type="PROSITE" id="PS00092">
    <property type="entry name" value="N6_MTASE"/>
    <property type="match status" value="1"/>
</dbReference>
<keyword evidence="4" id="KW-0949">S-adenosyl-L-methionine</keyword>
<comment type="catalytic activity">
    <reaction evidence="5">
        <text>a 2'-deoxyadenosine in DNA + S-adenosyl-L-methionine = an N(6)-methyl-2'-deoxyadenosine in DNA + S-adenosyl-L-homocysteine + H(+)</text>
        <dbReference type="Rhea" id="RHEA:15197"/>
        <dbReference type="Rhea" id="RHEA-COMP:12418"/>
        <dbReference type="Rhea" id="RHEA-COMP:12419"/>
        <dbReference type="ChEBI" id="CHEBI:15378"/>
        <dbReference type="ChEBI" id="CHEBI:57856"/>
        <dbReference type="ChEBI" id="CHEBI:59789"/>
        <dbReference type="ChEBI" id="CHEBI:90615"/>
        <dbReference type="ChEBI" id="CHEBI:90616"/>
        <dbReference type="EC" id="2.1.1.72"/>
    </reaction>
</comment>
<dbReference type="InterPro" id="IPR050953">
    <property type="entry name" value="N4_N6_ade-DNA_methylase"/>
</dbReference>
<dbReference type="Pfam" id="PF07669">
    <property type="entry name" value="Eco57I"/>
    <property type="match status" value="1"/>
</dbReference>
<dbReference type="Gene3D" id="3.40.50.150">
    <property type="entry name" value="Vaccinia Virus protein VP39"/>
    <property type="match status" value="1"/>
</dbReference>
<dbReference type="SUPFAM" id="SSF53335">
    <property type="entry name" value="S-adenosyl-L-methionine-dependent methyltransferases"/>
    <property type="match status" value="1"/>
</dbReference>
<feature type="domain" description="Type II methyltransferase M.TaqI-like" evidence="6">
    <location>
        <begin position="84"/>
        <end position="207"/>
    </location>
</feature>
<dbReference type="GO" id="GO:0032259">
    <property type="term" value="P:methylation"/>
    <property type="evidence" value="ECO:0007669"/>
    <property type="project" value="UniProtKB-KW"/>
</dbReference>
<dbReference type="CDD" id="cd02440">
    <property type="entry name" value="AdoMet_MTases"/>
    <property type="match status" value="1"/>
</dbReference>
<dbReference type="EMBL" id="MN739470">
    <property type="protein sequence ID" value="QHT06562.1"/>
    <property type="molecule type" value="Genomic_DNA"/>
</dbReference>
<evidence type="ECO:0000313" key="7">
    <source>
        <dbReference type="EMBL" id="QHT06562.1"/>
    </source>
</evidence>
<sequence length="456" mass="53465">MSIKIIKQEDYEQNLSINQEAKLLYGEILTPFSLIDDMYDMLPKEAFSDPNKKWLDAGAGTGFFTINLFWRLYEGLKDVIKEREARKNHIIEKMLHLSELREENILKLREMFGEKANIFAGNFLELKGEFDYIIGNPPYNCNGIKKVPTNSKLSKKRDGQTIWIAFVRHSIKLLRENGSLLVIIPSIWMKPDKARTYHYLTSFKIRKLKCLTNTETNQYFKGEAQTPTCYFHLLNKPSDNVIDIFDKDLNRYIEYPFGVNEPLPVFGASVLKKIKIKENQFQLPKVYKTNMPSKTISLCKQYSKDHPYKNIRTTVLSKLDAKPVIEYSNKPMAFYGKKKIIMGHKMYGFPFVDYKGEYGISNRDNYVILSDHDEVLERLCAFFSNKLALYLFETTRYRMKYLEKYIFQLLPDITKLDNVPDILTVDSLSDYFGLTVEERNAIKKQHKKNYTFKVLI</sequence>
<evidence type="ECO:0000256" key="3">
    <source>
        <dbReference type="ARBA" id="ARBA00022679"/>
    </source>
</evidence>
<protein>
    <recommendedName>
        <fullName evidence="1">site-specific DNA-methyltransferase (adenine-specific)</fullName>
        <ecNumber evidence="1">2.1.1.72</ecNumber>
    </recommendedName>
</protein>
<evidence type="ECO:0000256" key="4">
    <source>
        <dbReference type="ARBA" id="ARBA00022691"/>
    </source>
</evidence>
<name>A0A6C0CQZ0_9ZZZZ</name>
<evidence type="ECO:0000259" key="6">
    <source>
        <dbReference type="Pfam" id="PF07669"/>
    </source>
</evidence>
<evidence type="ECO:0000256" key="2">
    <source>
        <dbReference type="ARBA" id="ARBA00022603"/>
    </source>
</evidence>
<dbReference type="PANTHER" id="PTHR33841:SF1">
    <property type="entry name" value="DNA METHYLTRANSFERASE A"/>
    <property type="match status" value="1"/>
</dbReference>
<accession>A0A6C0CQZ0</accession>